<feature type="domain" description="Fumarylacetoacetase-like C-terminal" evidence="3">
    <location>
        <begin position="3"/>
        <end position="184"/>
    </location>
</feature>
<organism evidence="4 5">
    <name type="scientific">Extremus antarcticus</name>
    <dbReference type="NCBI Taxonomy" id="702011"/>
    <lineage>
        <taxon>Eukaryota</taxon>
        <taxon>Fungi</taxon>
        <taxon>Dikarya</taxon>
        <taxon>Ascomycota</taxon>
        <taxon>Pezizomycotina</taxon>
        <taxon>Dothideomycetes</taxon>
        <taxon>Dothideomycetidae</taxon>
        <taxon>Mycosphaerellales</taxon>
        <taxon>Extremaceae</taxon>
        <taxon>Extremus</taxon>
    </lineage>
</organism>
<dbReference type="PANTHER" id="PTHR11820">
    <property type="entry name" value="ACYLPYRUVASE"/>
    <property type="match status" value="1"/>
</dbReference>
<keyword evidence="2" id="KW-0479">Metal-binding</keyword>
<dbReference type="GO" id="GO:0003824">
    <property type="term" value="F:catalytic activity"/>
    <property type="evidence" value="ECO:0007669"/>
    <property type="project" value="InterPro"/>
</dbReference>
<proteinExistence type="inferred from homology"/>
<evidence type="ECO:0000256" key="1">
    <source>
        <dbReference type="ARBA" id="ARBA00010211"/>
    </source>
</evidence>
<reference evidence="4" key="1">
    <citation type="submission" date="2023-04" db="EMBL/GenBank/DDBJ databases">
        <title>Black Yeasts Isolated from many extreme environments.</title>
        <authorList>
            <person name="Coleine C."/>
            <person name="Stajich J.E."/>
            <person name="Selbmann L."/>
        </authorList>
    </citation>
    <scope>NUCLEOTIDE SEQUENCE</scope>
    <source>
        <strain evidence="4">CCFEE 5312</strain>
    </source>
</reference>
<dbReference type="Proteomes" id="UP001271007">
    <property type="component" value="Unassembled WGS sequence"/>
</dbReference>
<dbReference type="PANTHER" id="PTHR11820:SF112">
    <property type="entry name" value="FUMARYLACETOACETATE HYDROLASE FAMILY PROTEIN (AFU_ORTHOLOGUE AFUA_1G02370)-RELATED"/>
    <property type="match status" value="1"/>
</dbReference>
<comment type="similarity">
    <text evidence="1">Belongs to the FAH family.</text>
</comment>
<evidence type="ECO:0000313" key="4">
    <source>
        <dbReference type="EMBL" id="KAK3045699.1"/>
    </source>
</evidence>
<dbReference type="InterPro" id="IPR036663">
    <property type="entry name" value="Fumarylacetoacetase_C_sf"/>
</dbReference>
<dbReference type="EMBL" id="JAWDJX010000167">
    <property type="protein sequence ID" value="KAK3045699.1"/>
    <property type="molecule type" value="Genomic_DNA"/>
</dbReference>
<dbReference type="AlphaFoldDB" id="A0AAJ0G468"/>
<evidence type="ECO:0000259" key="3">
    <source>
        <dbReference type="Pfam" id="PF01557"/>
    </source>
</evidence>
<dbReference type="Pfam" id="PF01557">
    <property type="entry name" value="FAA_hydrolase"/>
    <property type="match status" value="1"/>
</dbReference>
<evidence type="ECO:0000313" key="5">
    <source>
        <dbReference type="Proteomes" id="UP001271007"/>
    </source>
</evidence>
<dbReference type="SUPFAM" id="SSF56529">
    <property type="entry name" value="FAH"/>
    <property type="match status" value="1"/>
</dbReference>
<evidence type="ECO:0000256" key="2">
    <source>
        <dbReference type="ARBA" id="ARBA00022723"/>
    </source>
</evidence>
<dbReference type="InterPro" id="IPR011234">
    <property type="entry name" value="Fumarylacetoacetase-like_C"/>
</dbReference>
<name>A0AAJ0G468_9PEZI</name>
<accession>A0AAJ0G468</accession>
<comment type="caution">
    <text evidence="4">The sequence shown here is derived from an EMBL/GenBank/DDBJ whole genome shotgun (WGS) entry which is preliminary data.</text>
</comment>
<gene>
    <name evidence="4" type="ORF">LTR09_012751</name>
</gene>
<dbReference type="GO" id="GO:0046872">
    <property type="term" value="F:metal ion binding"/>
    <property type="evidence" value="ECO:0007669"/>
    <property type="project" value="UniProtKB-KW"/>
</dbReference>
<keyword evidence="5" id="KW-1185">Reference proteome</keyword>
<dbReference type="Gene3D" id="3.90.850.10">
    <property type="entry name" value="Fumarylacetoacetase-like, C-terminal domain"/>
    <property type="match status" value="1"/>
</dbReference>
<sequence length="220" mass="24042">MQKKRILSGATADIVVPCSAAQELDYEAELRFVVGKDCEDVMTEDALGCKMTEDALGCILGYAIGNERSARDYVPHEVSGYRLGYRKSFDGFAPLGPCIVSASLMGDIPKLQLQTRVNGELRQNCNTCDMIWSIPKILAHLTRGRSLRRGTIAITRTPSSVGLGMKPPVYIKTGDAVEVTIEGLDQSGIILYSESRKPRSHHSRSCFLLLCLSILCAVSN</sequence>
<protein>
    <recommendedName>
        <fullName evidence="3">Fumarylacetoacetase-like C-terminal domain-containing protein</fullName>
    </recommendedName>
</protein>